<dbReference type="InterPro" id="IPR057625">
    <property type="entry name" value="TPR1-6-like_ubiquitin"/>
</dbReference>
<dbReference type="InterPro" id="IPR031105">
    <property type="entry name" value="TRP_plant"/>
</dbReference>
<dbReference type="PROSITE" id="PS51294">
    <property type="entry name" value="HTH_MYB"/>
    <property type="match status" value="1"/>
</dbReference>
<gene>
    <name evidence="4" type="primary">TBP1</name>
    <name evidence="4" type="ORF">KSP39_PZI018412</name>
</gene>
<evidence type="ECO:0000313" key="5">
    <source>
        <dbReference type="Proteomes" id="UP001418222"/>
    </source>
</evidence>
<reference evidence="4 5" key="1">
    <citation type="journal article" date="2022" name="Nat. Plants">
        <title>Genomes of leafy and leafless Platanthera orchids illuminate the evolution of mycoheterotrophy.</title>
        <authorList>
            <person name="Li M.H."/>
            <person name="Liu K.W."/>
            <person name="Li Z."/>
            <person name="Lu H.C."/>
            <person name="Ye Q.L."/>
            <person name="Zhang D."/>
            <person name="Wang J.Y."/>
            <person name="Li Y.F."/>
            <person name="Zhong Z.M."/>
            <person name="Liu X."/>
            <person name="Yu X."/>
            <person name="Liu D.K."/>
            <person name="Tu X.D."/>
            <person name="Liu B."/>
            <person name="Hao Y."/>
            <person name="Liao X.Y."/>
            <person name="Jiang Y.T."/>
            <person name="Sun W.H."/>
            <person name="Chen J."/>
            <person name="Chen Y.Q."/>
            <person name="Ai Y."/>
            <person name="Zhai J.W."/>
            <person name="Wu S.S."/>
            <person name="Zhou Z."/>
            <person name="Hsiao Y.Y."/>
            <person name="Wu W.L."/>
            <person name="Chen Y.Y."/>
            <person name="Lin Y.F."/>
            <person name="Hsu J.L."/>
            <person name="Li C.Y."/>
            <person name="Wang Z.W."/>
            <person name="Zhao X."/>
            <person name="Zhong W.Y."/>
            <person name="Ma X.K."/>
            <person name="Ma L."/>
            <person name="Huang J."/>
            <person name="Chen G.Z."/>
            <person name="Huang M.Z."/>
            <person name="Huang L."/>
            <person name="Peng D.H."/>
            <person name="Luo Y.B."/>
            <person name="Zou S.Q."/>
            <person name="Chen S.P."/>
            <person name="Lan S."/>
            <person name="Tsai W.C."/>
            <person name="Van de Peer Y."/>
            <person name="Liu Z.J."/>
        </authorList>
    </citation>
    <scope>NUCLEOTIDE SEQUENCE [LARGE SCALE GENOMIC DNA]</scope>
    <source>
        <strain evidence="4">Lor287</strain>
    </source>
</reference>
<sequence>MVLHRKLDYRLNGYHFPSFPSVPISAKGKRSVRRRTVENRMHAFNILAAVADKLLETENSSATYDVPGSSKSDSKQEILNEKKPCKDEFVIQNGHPNVSTLCDGFISRKDSSSWKEPSNALRLSETSFVCLCSGSDGNSLGCCRLDDPVISDFKTPLMRSESNPEIHISKENGPYNCSFPHSWDALELPVHRDDDENSSRCTHPCTSTNKASKPYLGANKLKKLLTSRYWKVDLGVAKPADLSKTANVGLKPALGKQKISYTCQRNQRISFKKRKLFKRCLVSASRNGFNRAGFLNLLKKKEISEGSCSAALHEVNGIPSTTTEQLSPYKPEDCHVKFSIKSFIVPELFVEIPETATVGSLKRTVMEAITAIIGSGLHVGVLLQGKNFRDDDRTLIQAGISHANELDELSFTLEPNSSLPSTRYSNSKNPHFLLPCESTELLARLPNGTSVDQGKSNSSSYPALLSTIICHESDRDFVHPPLNMSSQDRTSSFQALPAVPLHNPRRSDPVHRRIRRPFTVSEVEALVQAVENLGTGRWRDVKLRSFDDAKHRTYVDLKDKWKTLVHTARISPQQRRGEPVPQELLNRVLNAHAHWSQQQAKLQAKPPSTEACLGVW</sequence>
<evidence type="ECO:0000259" key="3">
    <source>
        <dbReference type="PROSITE" id="PS51294"/>
    </source>
</evidence>
<dbReference type="InterPro" id="IPR001005">
    <property type="entry name" value="SANT/Myb"/>
</dbReference>
<comment type="caution">
    <text evidence="4">The sequence shown here is derived from an EMBL/GenBank/DDBJ whole genome shotgun (WGS) entry which is preliminary data.</text>
</comment>
<feature type="domain" description="HTH myb-type" evidence="3">
    <location>
        <begin position="512"/>
        <end position="569"/>
    </location>
</feature>
<dbReference type="PROSITE" id="PS50090">
    <property type="entry name" value="MYB_LIKE"/>
    <property type="match status" value="1"/>
</dbReference>
<dbReference type="InterPro" id="IPR017930">
    <property type="entry name" value="Myb_dom"/>
</dbReference>
<evidence type="ECO:0000259" key="2">
    <source>
        <dbReference type="PROSITE" id="PS50090"/>
    </source>
</evidence>
<accession>A0AAP0B3Z8</accession>
<dbReference type="AlphaFoldDB" id="A0AAP0B3Z8"/>
<dbReference type="InterPro" id="IPR009057">
    <property type="entry name" value="Homeodomain-like_sf"/>
</dbReference>
<organism evidence="4 5">
    <name type="scientific">Platanthera zijinensis</name>
    <dbReference type="NCBI Taxonomy" id="2320716"/>
    <lineage>
        <taxon>Eukaryota</taxon>
        <taxon>Viridiplantae</taxon>
        <taxon>Streptophyta</taxon>
        <taxon>Embryophyta</taxon>
        <taxon>Tracheophyta</taxon>
        <taxon>Spermatophyta</taxon>
        <taxon>Magnoliopsida</taxon>
        <taxon>Liliopsida</taxon>
        <taxon>Asparagales</taxon>
        <taxon>Orchidaceae</taxon>
        <taxon>Orchidoideae</taxon>
        <taxon>Orchideae</taxon>
        <taxon>Orchidinae</taxon>
        <taxon>Platanthera</taxon>
    </lineage>
</organism>
<keyword evidence="5" id="KW-1185">Reference proteome</keyword>
<dbReference type="Proteomes" id="UP001418222">
    <property type="component" value="Unassembled WGS sequence"/>
</dbReference>
<dbReference type="CDD" id="cd11660">
    <property type="entry name" value="SANT_TRF"/>
    <property type="match status" value="1"/>
</dbReference>
<proteinExistence type="predicted"/>
<protein>
    <submittedName>
        <fullName evidence="4">Telomere-binding protein 1</fullName>
    </submittedName>
</protein>
<dbReference type="PANTHER" id="PTHR21717">
    <property type="entry name" value="TELOMERIC REPEAT BINDING PROTEIN"/>
    <property type="match status" value="1"/>
</dbReference>
<dbReference type="GO" id="GO:0042162">
    <property type="term" value="F:telomeric DNA binding"/>
    <property type="evidence" value="ECO:0007669"/>
    <property type="project" value="UniProtKB-ARBA"/>
</dbReference>
<dbReference type="Gene3D" id="1.10.246.220">
    <property type="match status" value="1"/>
</dbReference>
<feature type="domain" description="Myb-like" evidence="2">
    <location>
        <begin position="515"/>
        <end position="565"/>
    </location>
</feature>
<name>A0AAP0B3Z8_9ASPA</name>
<evidence type="ECO:0000313" key="4">
    <source>
        <dbReference type="EMBL" id="KAK8926531.1"/>
    </source>
</evidence>
<keyword evidence="1" id="KW-0238">DNA-binding</keyword>
<dbReference type="SUPFAM" id="SSF46689">
    <property type="entry name" value="Homeodomain-like"/>
    <property type="match status" value="1"/>
</dbReference>
<dbReference type="Pfam" id="PF23603">
    <property type="entry name" value="Ubiquitin_TPR1"/>
    <property type="match status" value="1"/>
</dbReference>
<evidence type="ECO:0000256" key="1">
    <source>
        <dbReference type="ARBA" id="ARBA00023125"/>
    </source>
</evidence>
<dbReference type="PANTHER" id="PTHR21717:SF70">
    <property type="entry name" value="TELOMERE REPEAT-BINDING PROTEIN 2-RELATED"/>
    <property type="match status" value="1"/>
</dbReference>
<dbReference type="EMBL" id="JBBWWQ010000016">
    <property type="protein sequence ID" value="KAK8926531.1"/>
    <property type="molecule type" value="Genomic_DNA"/>
</dbReference>
<dbReference type="SMART" id="SM00717">
    <property type="entry name" value="SANT"/>
    <property type="match status" value="1"/>
</dbReference>